<dbReference type="InterPro" id="IPR011055">
    <property type="entry name" value="Dup_hybrid_motif"/>
</dbReference>
<protein>
    <submittedName>
        <fullName evidence="2">M23 family metallopeptidase</fullName>
    </submittedName>
</protein>
<dbReference type="Proteomes" id="UP000291289">
    <property type="component" value="Unassembled WGS sequence"/>
</dbReference>
<dbReference type="PANTHER" id="PTHR21666:SF270">
    <property type="entry name" value="MUREIN HYDROLASE ACTIVATOR ENVC"/>
    <property type="match status" value="1"/>
</dbReference>
<dbReference type="OrthoDB" id="5245088at2"/>
<reference evidence="2 3" key="1">
    <citation type="submission" date="2018-12" db="EMBL/GenBank/DDBJ databases">
        <title>Alloscrdovia theropitheci sp. nov: a novel taxon from the feces of the bleeding-herat monkey (Theropithecus geleda).</title>
        <authorList>
            <person name="Modesto M."/>
        </authorList>
    </citation>
    <scope>NUCLEOTIDE SEQUENCE [LARGE SCALE GENOMIC DNA]</scope>
    <source>
        <strain evidence="2 3">GLDI4/2</strain>
    </source>
</reference>
<dbReference type="GO" id="GO:0004222">
    <property type="term" value="F:metalloendopeptidase activity"/>
    <property type="evidence" value="ECO:0007669"/>
    <property type="project" value="TreeGrafter"/>
</dbReference>
<dbReference type="InterPro" id="IPR016047">
    <property type="entry name" value="M23ase_b-sheet_dom"/>
</dbReference>
<dbReference type="AlphaFoldDB" id="A0A4V2MU39"/>
<dbReference type="PANTHER" id="PTHR21666">
    <property type="entry name" value="PEPTIDASE-RELATED"/>
    <property type="match status" value="1"/>
</dbReference>
<name>A0A4V2MU39_9BIFI</name>
<keyword evidence="3" id="KW-1185">Reference proteome</keyword>
<dbReference type="Pfam" id="PF01551">
    <property type="entry name" value="Peptidase_M23"/>
    <property type="match status" value="1"/>
</dbReference>
<comment type="caution">
    <text evidence="2">The sequence shown here is derived from an EMBL/GenBank/DDBJ whole genome shotgun (WGS) entry which is preliminary data.</text>
</comment>
<dbReference type="CDD" id="cd12797">
    <property type="entry name" value="M23_peptidase"/>
    <property type="match status" value="1"/>
</dbReference>
<dbReference type="InterPro" id="IPR050570">
    <property type="entry name" value="Cell_wall_metabolism_enzyme"/>
</dbReference>
<dbReference type="Gene3D" id="2.70.70.10">
    <property type="entry name" value="Glucose Permease (Domain IIA)"/>
    <property type="match status" value="1"/>
</dbReference>
<evidence type="ECO:0000259" key="1">
    <source>
        <dbReference type="Pfam" id="PF01551"/>
    </source>
</evidence>
<evidence type="ECO:0000313" key="2">
    <source>
        <dbReference type="EMBL" id="TCD54879.1"/>
    </source>
</evidence>
<organism evidence="2 3">
    <name type="scientific">Alloscardovia theropitheci</name>
    <dbReference type="NCBI Taxonomy" id="2496842"/>
    <lineage>
        <taxon>Bacteria</taxon>
        <taxon>Bacillati</taxon>
        <taxon>Actinomycetota</taxon>
        <taxon>Actinomycetes</taxon>
        <taxon>Bifidobacteriales</taxon>
        <taxon>Bifidobacteriaceae</taxon>
        <taxon>Alloscardovia</taxon>
    </lineage>
</organism>
<evidence type="ECO:0000313" key="3">
    <source>
        <dbReference type="Proteomes" id="UP000291289"/>
    </source>
</evidence>
<dbReference type="EMBL" id="RXLP01000004">
    <property type="protein sequence ID" value="TCD54879.1"/>
    <property type="molecule type" value="Genomic_DNA"/>
</dbReference>
<accession>A0A4V2MU39</accession>
<feature type="domain" description="M23ase beta-sheet core" evidence="1">
    <location>
        <begin position="24"/>
        <end position="111"/>
    </location>
</feature>
<dbReference type="SUPFAM" id="SSF51261">
    <property type="entry name" value="Duplicated hybrid motif"/>
    <property type="match status" value="1"/>
</dbReference>
<gene>
    <name evidence="2" type="ORF">EJ419_01560</name>
</gene>
<sequence length="150" mass="16815">MSWPLENVRVIREFDPPGKPWLAGHRGVDLDAGEGTKLLAPADGKIFFAGKVAEKDVVVLMHAYGIRSTFEPATTRLEKGQKVARGQQFATRSSGKSDHCSNSCVHWGIKRISIQHSDSRAARRRITHTQYLNPSRMVKARRITIQLPQE</sequence>
<proteinExistence type="predicted"/>